<dbReference type="EMBL" id="BGZI01000020">
    <property type="protein sequence ID" value="GBO89212.1"/>
    <property type="molecule type" value="Genomic_DNA"/>
</dbReference>
<evidence type="ECO:0000313" key="3">
    <source>
        <dbReference type="Proteomes" id="UP000387223"/>
    </source>
</evidence>
<reference evidence="2 3" key="1">
    <citation type="journal article" date="2019" name="J. Gen. Appl. Microbiol.">
        <title>Aerobic degradation of cis-dichloroethene by the marine bacterium Marinobacter salsuginis strain 5N-3.</title>
        <authorList>
            <person name="Inoue Y."/>
            <person name="Fukunaga Y."/>
            <person name="Katsumata H."/>
            <person name="Ohji S."/>
            <person name="Hosoyama A."/>
            <person name="Mori K."/>
            <person name="Ando K."/>
        </authorList>
    </citation>
    <scope>NUCLEOTIDE SEQUENCE [LARGE SCALE GENOMIC DNA]</scope>
    <source>
        <strain evidence="2 3">NBRC 109114</strain>
    </source>
</reference>
<dbReference type="InterPro" id="IPR002500">
    <property type="entry name" value="PAPS_reduct_dom"/>
</dbReference>
<name>A0A5M3Q263_9GAMM</name>
<sequence>MGIYKEIAVKQLFDITNIKRIFESHLDRETLESYRLPISNPSAQVIVGLSGGADSSVLALFAAAYLAPHYRNLTFLFTDTGAEPDSCYTALDQIEEMTGIAVTRLQPENDLFGLIDKYNGFLPSGRARYCTRQLKIDPLTQYMATIPSENGYVSLAGIRYDEADRDGISFQYSMETDAKAAFPFIDLKITKAMVFDILDRTIGIPETYKYRSRSGCYNCFFQRVAESVGMLVNDPHNFEITERLEKLTAEDEKRWDNIPQTLTEAGFPAAYPVPAFIDIRKDEKAPKKAPAPVKARKDDQTADLFGFEPETDELAFDELFVAFALYSDHRISQFTGREFTPGTYWQELITLSPSLTGIKSAVGNHYKFKATTPMPHYDLADMKIVITQIRFPKGTIDTGKPASESFTWKSETAYKQLRNLVKHCQVVLQEADLKRRYEDALAVLESNPADERTAMDAAEQVDVLAAMIAKLPKVTGELAWEGLYTPSKDVSEKVQMQLDGISVQTERKAAREGLEHDEVPMACLACSL</sequence>
<evidence type="ECO:0000259" key="1">
    <source>
        <dbReference type="Pfam" id="PF01507"/>
    </source>
</evidence>
<proteinExistence type="predicted"/>
<dbReference type="Gene3D" id="3.40.50.620">
    <property type="entry name" value="HUPs"/>
    <property type="match status" value="1"/>
</dbReference>
<dbReference type="AlphaFoldDB" id="A0A5M3Q263"/>
<comment type="caution">
    <text evidence="2">The sequence shown here is derived from an EMBL/GenBank/DDBJ whole genome shotgun (WGS) entry which is preliminary data.</text>
</comment>
<dbReference type="GO" id="GO:0003824">
    <property type="term" value="F:catalytic activity"/>
    <property type="evidence" value="ECO:0007669"/>
    <property type="project" value="InterPro"/>
</dbReference>
<protein>
    <recommendedName>
        <fullName evidence="1">Phosphoadenosine phosphosulphate reductase domain-containing protein</fullName>
    </recommendedName>
</protein>
<organism evidence="2 3">
    <name type="scientific">Marinobacter salsuginis</name>
    <dbReference type="NCBI Taxonomy" id="418719"/>
    <lineage>
        <taxon>Bacteria</taxon>
        <taxon>Pseudomonadati</taxon>
        <taxon>Pseudomonadota</taxon>
        <taxon>Gammaproteobacteria</taxon>
        <taxon>Pseudomonadales</taxon>
        <taxon>Marinobacteraceae</taxon>
        <taxon>Marinobacter</taxon>
    </lineage>
</organism>
<dbReference type="RefSeq" id="WP_153637338.1">
    <property type="nucleotide sequence ID" value="NZ_BGZI01000020.1"/>
</dbReference>
<dbReference type="Pfam" id="PF01507">
    <property type="entry name" value="PAPS_reduct"/>
    <property type="match status" value="1"/>
</dbReference>
<evidence type="ECO:0000313" key="2">
    <source>
        <dbReference type="EMBL" id="GBO89212.1"/>
    </source>
</evidence>
<dbReference type="InterPro" id="IPR014729">
    <property type="entry name" value="Rossmann-like_a/b/a_fold"/>
</dbReference>
<dbReference type="Proteomes" id="UP000387223">
    <property type="component" value="Unassembled WGS sequence"/>
</dbReference>
<accession>A0A5M3Q263</accession>
<feature type="domain" description="Phosphoadenosine phosphosulphate reductase" evidence="1">
    <location>
        <begin position="45"/>
        <end position="165"/>
    </location>
</feature>
<dbReference type="SUPFAM" id="SSF52402">
    <property type="entry name" value="Adenine nucleotide alpha hydrolases-like"/>
    <property type="match status" value="1"/>
</dbReference>
<gene>
    <name evidence="2" type="ORF">MSSD14B_28800</name>
</gene>